<keyword evidence="2" id="KW-1185">Reference proteome</keyword>
<dbReference type="EMBL" id="KN447455">
    <property type="protein sequence ID" value="KHG29003.1"/>
    <property type="molecule type" value="Genomic_DNA"/>
</dbReference>
<reference evidence="2" key="1">
    <citation type="submission" date="2014-09" db="EMBL/GenBank/DDBJ databases">
        <authorList>
            <person name="Mudge J."/>
            <person name="Ramaraj T."/>
            <person name="Lindquist I.E."/>
            <person name="Bharti A.K."/>
            <person name="Sundararajan A."/>
            <person name="Cameron C.T."/>
            <person name="Woodward J.E."/>
            <person name="May G.D."/>
            <person name="Brubaker C."/>
            <person name="Broadhvest J."/>
            <person name="Wilkins T.A."/>
        </authorList>
    </citation>
    <scope>NUCLEOTIDE SEQUENCE</scope>
    <source>
        <strain evidence="2">cv. AKA8401</strain>
    </source>
</reference>
<evidence type="ECO:0000313" key="1">
    <source>
        <dbReference type="EMBL" id="KHG29003.1"/>
    </source>
</evidence>
<organism evidence="1 2">
    <name type="scientific">Gossypium arboreum</name>
    <name type="common">Tree cotton</name>
    <name type="synonym">Gossypium nanking</name>
    <dbReference type="NCBI Taxonomy" id="29729"/>
    <lineage>
        <taxon>Eukaryota</taxon>
        <taxon>Viridiplantae</taxon>
        <taxon>Streptophyta</taxon>
        <taxon>Embryophyta</taxon>
        <taxon>Tracheophyta</taxon>
        <taxon>Spermatophyta</taxon>
        <taxon>Magnoliopsida</taxon>
        <taxon>eudicotyledons</taxon>
        <taxon>Gunneridae</taxon>
        <taxon>Pentapetalae</taxon>
        <taxon>rosids</taxon>
        <taxon>malvids</taxon>
        <taxon>Malvales</taxon>
        <taxon>Malvaceae</taxon>
        <taxon>Malvoideae</taxon>
        <taxon>Gossypium</taxon>
    </lineage>
</organism>
<dbReference type="AlphaFoldDB" id="A0A0B0PR97"/>
<gene>
    <name evidence="1" type="ORF">F383_16491</name>
</gene>
<protein>
    <submittedName>
        <fullName evidence="1">Uncharacterized protein</fullName>
    </submittedName>
</protein>
<evidence type="ECO:0000313" key="2">
    <source>
        <dbReference type="Proteomes" id="UP000032142"/>
    </source>
</evidence>
<name>A0A0B0PR97_GOSAR</name>
<sequence length="23" mass="2482">MAVWSARAVLEPANLTWPCGLPV</sequence>
<dbReference type="Proteomes" id="UP000032142">
    <property type="component" value="Unassembled WGS sequence"/>
</dbReference>
<accession>A0A0B0PR97</accession>
<proteinExistence type="predicted"/>